<feature type="transmembrane region" description="Helical" evidence="1">
    <location>
        <begin position="389"/>
        <end position="406"/>
    </location>
</feature>
<name>A0ABS2QY44_9BACI</name>
<keyword evidence="1" id="KW-0812">Transmembrane</keyword>
<feature type="transmembrane region" description="Helical" evidence="1">
    <location>
        <begin position="357"/>
        <end position="377"/>
    </location>
</feature>
<dbReference type="PANTHER" id="PTHR34473:SF2">
    <property type="entry name" value="UPF0699 TRANSMEMBRANE PROTEIN YDBT"/>
    <property type="match status" value="1"/>
</dbReference>
<protein>
    <submittedName>
        <fullName evidence="3">Membrane protein</fullName>
    </submittedName>
</protein>
<organism evidence="3 4">
    <name type="scientific">Priestia iocasae</name>
    <dbReference type="NCBI Taxonomy" id="2291674"/>
    <lineage>
        <taxon>Bacteria</taxon>
        <taxon>Bacillati</taxon>
        <taxon>Bacillota</taxon>
        <taxon>Bacilli</taxon>
        <taxon>Bacillales</taxon>
        <taxon>Bacillaceae</taxon>
        <taxon>Priestia</taxon>
    </lineage>
</organism>
<dbReference type="InterPro" id="IPR005182">
    <property type="entry name" value="YdbS-like_PH"/>
</dbReference>
<feature type="domain" description="YdbS-like PH" evidence="2">
    <location>
        <begin position="410"/>
        <end position="487"/>
    </location>
</feature>
<dbReference type="InterPro" id="IPR014529">
    <property type="entry name" value="UCP026631"/>
</dbReference>
<feature type="transmembrane region" description="Helical" evidence="1">
    <location>
        <begin position="187"/>
        <end position="208"/>
    </location>
</feature>
<evidence type="ECO:0000256" key="1">
    <source>
        <dbReference type="SAM" id="Phobius"/>
    </source>
</evidence>
<evidence type="ECO:0000313" key="3">
    <source>
        <dbReference type="EMBL" id="MBM7704413.1"/>
    </source>
</evidence>
<accession>A0ABS2QY44</accession>
<feature type="transmembrane region" description="Helical" evidence="1">
    <location>
        <begin position="228"/>
        <end position="249"/>
    </location>
</feature>
<keyword evidence="4" id="KW-1185">Reference proteome</keyword>
<feature type="transmembrane region" description="Helical" evidence="1">
    <location>
        <begin position="12"/>
        <end position="31"/>
    </location>
</feature>
<evidence type="ECO:0000259" key="2">
    <source>
        <dbReference type="Pfam" id="PF03703"/>
    </source>
</evidence>
<keyword evidence="1" id="KW-1133">Transmembrane helix</keyword>
<gene>
    <name evidence="3" type="ORF">JOC83_003268</name>
</gene>
<dbReference type="PIRSF" id="PIRSF026631">
    <property type="entry name" value="UCP026631"/>
    <property type="match status" value="1"/>
</dbReference>
<feature type="transmembrane region" description="Helical" evidence="1">
    <location>
        <begin position="43"/>
        <end position="61"/>
    </location>
</feature>
<feature type="domain" description="YdbS-like PH" evidence="2">
    <location>
        <begin position="258"/>
        <end position="333"/>
    </location>
</feature>
<feature type="domain" description="YdbS-like PH" evidence="2">
    <location>
        <begin position="63"/>
        <end position="143"/>
    </location>
</feature>
<keyword evidence="1" id="KW-0472">Membrane</keyword>
<dbReference type="Proteomes" id="UP000809829">
    <property type="component" value="Unassembled WGS sequence"/>
</dbReference>
<dbReference type="Pfam" id="PF03703">
    <property type="entry name" value="bPH_2"/>
    <property type="match status" value="3"/>
</dbReference>
<reference evidence="3 4" key="1">
    <citation type="submission" date="2021-01" db="EMBL/GenBank/DDBJ databases">
        <title>Genomic Encyclopedia of Type Strains, Phase IV (KMG-IV): sequencing the most valuable type-strain genomes for metagenomic binning, comparative biology and taxonomic classification.</title>
        <authorList>
            <person name="Goeker M."/>
        </authorList>
    </citation>
    <scope>NUCLEOTIDE SEQUENCE [LARGE SCALE GENOMIC DNA]</scope>
    <source>
        <strain evidence="3 4">DSM 104297</strain>
    </source>
</reference>
<sequence>MDMKRHHPVLLVFKLWNIVKNFFFVFLYLFVIKMQSQSLFIVYGRYLFIGLFVFSLFYIVVKWLTQTYELDHTSFHLYEGIFNKSKRTVPFSKIQNVNRHTSFFHRLFQVTSIRFETGMTGDEAEVEFRVISQAEANEMEDYIKSRDEQLIQPLESSDDEYVDQEHEASQSNRIVHFQPTKKDLVKASFTSLSFFALIPIIGSIYSNLNDVFEVDGQVEGLVVGVMDSWFLIMLIAMVLILVSVAFGVLRTILKYGKYEISSDEERIYIKKGIIEETSFSISKSNVQAVQIIQSPLKRVLGLAEVKLTSVGLGSEEDIEVNSLYPFLPLQRAYEMISELLPYYEVTKEMSHLPKKSLWIRLIRPSWIGILSTVALAYFKPKVFGIEHSWMWLVIALFSVIILFRLFDFLNTRYILNHSFIQIKTGGFTTNLFISRREKIVEVHVRQSLLQQSLGLASIGTVNRENPVHHTTIDDVPVELANSFYEWYRNRNRTKQV</sequence>
<dbReference type="RefSeq" id="WP_205188407.1">
    <property type="nucleotide sequence ID" value="NZ_JAFBFC010000006.1"/>
</dbReference>
<dbReference type="EMBL" id="JAFBFC010000006">
    <property type="protein sequence ID" value="MBM7704413.1"/>
    <property type="molecule type" value="Genomic_DNA"/>
</dbReference>
<dbReference type="PANTHER" id="PTHR34473">
    <property type="entry name" value="UPF0699 TRANSMEMBRANE PROTEIN YDBS"/>
    <property type="match status" value="1"/>
</dbReference>
<evidence type="ECO:0000313" key="4">
    <source>
        <dbReference type="Proteomes" id="UP000809829"/>
    </source>
</evidence>
<proteinExistence type="predicted"/>
<comment type="caution">
    <text evidence="3">The sequence shown here is derived from an EMBL/GenBank/DDBJ whole genome shotgun (WGS) entry which is preliminary data.</text>
</comment>